<dbReference type="RefSeq" id="WP_345179670.1">
    <property type="nucleotide sequence ID" value="NZ_BAABFQ010000007.1"/>
</dbReference>
<dbReference type="EMBL" id="JBHSMD010000004">
    <property type="protein sequence ID" value="MFC5494099.1"/>
    <property type="molecule type" value="Genomic_DNA"/>
</dbReference>
<gene>
    <name evidence="2" type="ORF">ACFPKY_13360</name>
</gene>
<organism evidence="2 3">
    <name type="scientific">Nocardioides caricicola</name>
    <dbReference type="NCBI Taxonomy" id="634770"/>
    <lineage>
        <taxon>Bacteria</taxon>
        <taxon>Bacillati</taxon>
        <taxon>Actinomycetota</taxon>
        <taxon>Actinomycetes</taxon>
        <taxon>Propionibacteriales</taxon>
        <taxon>Nocardioidaceae</taxon>
        <taxon>Nocardioides</taxon>
    </lineage>
</organism>
<dbReference type="Pfam" id="PF18593">
    <property type="entry name" value="CdiI_2"/>
    <property type="match status" value="1"/>
</dbReference>
<keyword evidence="3" id="KW-1185">Reference proteome</keyword>
<accession>A0ABW0N0J3</accession>
<evidence type="ECO:0000259" key="1">
    <source>
        <dbReference type="Pfam" id="PF18593"/>
    </source>
</evidence>
<sequence>MEMPGLAQLMGGWLHQDFDIIGTVDENIDEFARKNPRRAATLPDEVAWLLSAHDSESELQAVLDRLGCDVMPDDGVSYREWLTHIADRVRAATSDGTNRRET</sequence>
<proteinExistence type="predicted"/>
<reference evidence="3" key="1">
    <citation type="journal article" date="2019" name="Int. J. Syst. Evol. Microbiol.">
        <title>The Global Catalogue of Microorganisms (GCM) 10K type strain sequencing project: providing services to taxonomists for standard genome sequencing and annotation.</title>
        <authorList>
            <consortium name="The Broad Institute Genomics Platform"/>
            <consortium name="The Broad Institute Genome Sequencing Center for Infectious Disease"/>
            <person name="Wu L."/>
            <person name="Ma J."/>
        </authorList>
    </citation>
    <scope>NUCLEOTIDE SEQUENCE [LARGE SCALE GENOMIC DNA]</scope>
    <source>
        <strain evidence="3">KACC 13778</strain>
    </source>
</reference>
<protein>
    <submittedName>
        <fullName evidence="2">Contact-dependent growth inhibition system immunity protein</fullName>
    </submittedName>
</protein>
<evidence type="ECO:0000313" key="3">
    <source>
        <dbReference type="Proteomes" id="UP001595956"/>
    </source>
</evidence>
<name>A0ABW0N0J3_9ACTN</name>
<feature type="domain" description="CdiI immunity protein" evidence="1">
    <location>
        <begin position="3"/>
        <end position="88"/>
    </location>
</feature>
<comment type="caution">
    <text evidence="2">The sequence shown here is derived from an EMBL/GenBank/DDBJ whole genome shotgun (WGS) entry which is preliminary data.</text>
</comment>
<dbReference type="Proteomes" id="UP001595956">
    <property type="component" value="Unassembled WGS sequence"/>
</dbReference>
<evidence type="ECO:0000313" key="2">
    <source>
        <dbReference type="EMBL" id="MFC5494099.1"/>
    </source>
</evidence>
<dbReference type="InterPro" id="IPR041129">
    <property type="entry name" value="CdiI_2"/>
</dbReference>